<dbReference type="InterPro" id="IPR013786">
    <property type="entry name" value="AcylCoA_DH/ox_N"/>
</dbReference>
<dbReference type="Gene3D" id="2.40.110.10">
    <property type="entry name" value="Butyryl-CoA Dehydrogenase, subunit A, domain 2"/>
    <property type="match status" value="1"/>
</dbReference>
<evidence type="ECO:0000313" key="9">
    <source>
        <dbReference type="EMBL" id="CAB4539431.1"/>
    </source>
</evidence>
<keyword evidence="3" id="KW-0285">Flavoprotein</keyword>
<sequence length="431" mass="47125">MSDVDLPDLEMFRKEARAWLEEHGEPVPVAAPADTEEEASVVWGQGTFDVAVFHNLDHEEEQRRLLACQAWQRKKFDAGYAMINWPVALGGRGLPNSYVRAFLAEESRVVVPSAGELPPTSMGLIATTIAAYGTDEQKERFIQPLMRQDIWGCQLFSEPSAGSDLASLTTRATRDGDEWILNGQKVWTSGAMFAQLGLAITRHDFDVPKHKGMTAFLVPFDAPGVEIRPIKQMSGGANFNEVFLTDVRLPDSLRLGPVGEGWRVALTCLGFERDHSAGSSSNHTGGGYKQALAAAQYFERTGEPVVRQALADLYIQHKVAQFTNRRAAARLKAGQTPGPEGSLGKLMWTANMERTSHVISKVLGAKLVADTGEWGTYAWSEHVLGAPGYKIAGGSDEIQRNIIGERVLGLPAEPRVDKDVPFSEAQRAARA</sequence>
<dbReference type="InterPro" id="IPR052161">
    <property type="entry name" value="Mycobact_Acyl-CoA_DH"/>
</dbReference>
<dbReference type="EMBL" id="CAEZSR010000003">
    <property type="protein sequence ID" value="CAB4539431.1"/>
    <property type="molecule type" value="Genomic_DNA"/>
</dbReference>
<accession>A0A6J6BK46</accession>
<keyword evidence="4" id="KW-0274">FAD</keyword>
<comment type="cofactor">
    <cofactor evidence="1">
        <name>FAD</name>
        <dbReference type="ChEBI" id="CHEBI:57692"/>
    </cofactor>
</comment>
<dbReference type="InterPro" id="IPR036250">
    <property type="entry name" value="AcylCo_DH-like_C"/>
</dbReference>
<feature type="domain" description="Acyl-CoA dehydrogenase/oxidase C-terminal" evidence="6">
    <location>
        <begin position="259"/>
        <end position="408"/>
    </location>
</feature>
<dbReference type="GO" id="GO:0050660">
    <property type="term" value="F:flavin adenine dinucleotide binding"/>
    <property type="evidence" value="ECO:0007669"/>
    <property type="project" value="InterPro"/>
</dbReference>
<evidence type="ECO:0000256" key="4">
    <source>
        <dbReference type="ARBA" id="ARBA00022827"/>
    </source>
</evidence>
<keyword evidence="5" id="KW-0560">Oxidoreductase</keyword>
<dbReference type="PANTHER" id="PTHR43292">
    <property type="entry name" value="ACYL-COA DEHYDROGENASE"/>
    <property type="match status" value="1"/>
</dbReference>
<evidence type="ECO:0000259" key="8">
    <source>
        <dbReference type="Pfam" id="PF02771"/>
    </source>
</evidence>
<dbReference type="FunFam" id="2.40.110.10:FF:000011">
    <property type="entry name" value="Acyl-CoA dehydrogenase FadE34"/>
    <property type="match status" value="1"/>
</dbReference>
<comment type="similarity">
    <text evidence="2">Belongs to the acyl-CoA dehydrogenase family.</text>
</comment>
<dbReference type="GO" id="GO:0005886">
    <property type="term" value="C:plasma membrane"/>
    <property type="evidence" value="ECO:0007669"/>
    <property type="project" value="TreeGrafter"/>
</dbReference>
<evidence type="ECO:0000256" key="2">
    <source>
        <dbReference type="ARBA" id="ARBA00009347"/>
    </source>
</evidence>
<dbReference type="Gene3D" id="1.20.140.10">
    <property type="entry name" value="Butyryl-CoA Dehydrogenase, subunit A, domain 3"/>
    <property type="match status" value="1"/>
</dbReference>
<dbReference type="Pfam" id="PF00441">
    <property type="entry name" value="Acyl-CoA_dh_1"/>
    <property type="match status" value="1"/>
</dbReference>
<dbReference type="AlphaFoldDB" id="A0A6J6BK46"/>
<dbReference type="PANTHER" id="PTHR43292:SF4">
    <property type="entry name" value="ACYL-COA DEHYDROGENASE FADE34"/>
    <property type="match status" value="1"/>
</dbReference>
<evidence type="ECO:0000259" key="6">
    <source>
        <dbReference type="Pfam" id="PF00441"/>
    </source>
</evidence>
<dbReference type="Gene3D" id="1.10.540.10">
    <property type="entry name" value="Acyl-CoA dehydrogenase/oxidase, N-terminal domain"/>
    <property type="match status" value="1"/>
</dbReference>
<gene>
    <name evidence="9" type="ORF">UFOPK1493_00184</name>
</gene>
<organism evidence="9">
    <name type="scientific">freshwater metagenome</name>
    <dbReference type="NCBI Taxonomy" id="449393"/>
    <lineage>
        <taxon>unclassified sequences</taxon>
        <taxon>metagenomes</taxon>
        <taxon>ecological metagenomes</taxon>
    </lineage>
</organism>
<dbReference type="InterPro" id="IPR037069">
    <property type="entry name" value="AcylCoA_DH/ox_N_sf"/>
</dbReference>
<protein>
    <submittedName>
        <fullName evidence="9">Unannotated protein</fullName>
    </submittedName>
</protein>
<proteinExistence type="inferred from homology"/>
<name>A0A6J6BK46_9ZZZZ</name>
<dbReference type="SUPFAM" id="SSF47203">
    <property type="entry name" value="Acyl-CoA dehydrogenase C-terminal domain-like"/>
    <property type="match status" value="1"/>
</dbReference>
<dbReference type="InterPro" id="IPR006091">
    <property type="entry name" value="Acyl-CoA_Oxase/DH_mid-dom"/>
</dbReference>
<dbReference type="InterPro" id="IPR046373">
    <property type="entry name" value="Acyl-CoA_Oxase/DH_mid-dom_sf"/>
</dbReference>
<dbReference type="SUPFAM" id="SSF56645">
    <property type="entry name" value="Acyl-CoA dehydrogenase NM domain-like"/>
    <property type="match status" value="1"/>
</dbReference>
<evidence type="ECO:0000256" key="3">
    <source>
        <dbReference type="ARBA" id="ARBA00022630"/>
    </source>
</evidence>
<reference evidence="9" key="1">
    <citation type="submission" date="2020-05" db="EMBL/GenBank/DDBJ databases">
        <authorList>
            <person name="Chiriac C."/>
            <person name="Salcher M."/>
            <person name="Ghai R."/>
            <person name="Kavagutti S V."/>
        </authorList>
    </citation>
    <scope>NUCLEOTIDE SEQUENCE</scope>
</reference>
<feature type="domain" description="Acyl-CoA dehydrogenase/oxidase N-terminal" evidence="8">
    <location>
        <begin position="71"/>
        <end position="147"/>
    </location>
</feature>
<evidence type="ECO:0000256" key="1">
    <source>
        <dbReference type="ARBA" id="ARBA00001974"/>
    </source>
</evidence>
<evidence type="ECO:0000259" key="7">
    <source>
        <dbReference type="Pfam" id="PF02770"/>
    </source>
</evidence>
<evidence type="ECO:0000256" key="5">
    <source>
        <dbReference type="ARBA" id="ARBA00023002"/>
    </source>
</evidence>
<dbReference type="InterPro" id="IPR009075">
    <property type="entry name" value="AcylCo_DH/oxidase_C"/>
</dbReference>
<dbReference type="GO" id="GO:0016627">
    <property type="term" value="F:oxidoreductase activity, acting on the CH-CH group of donors"/>
    <property type="evidence" value="ECO:0007669"/>
    <property type="project" value="InterPro"/>
</dbReference>
<dbReference type="Pfam" id="PF02771">
    <property type="entry name" value="Acyl-CoA_dh_N"/>
    <property type="match status" value="1"/>
</dbReference>
<feature type="domain" description="Acyl-CoA oxidase/dehydrogenase middle" evidence="7">
    <location>
        <begin position="153"/>
        <end position="247"/>
    </location>
</feature>
<dbReference type="InterPro" id="IPR009100">
    <property type="entry name" value="AcylCoA_DH/oxidase_NM_dom_sf"/>
</dbReference>
<dbReference type="Pfam" id="PF02770">
    <property type="entry name" value="Acyl-CoA_dh_M"/>
    <property type="match status" value="1"/>
</dbReference>